<keyword evidence="2" id="KW-1133">Transmembrane helix</keyword>
<dbReference type="Proteomes" id="UP000076722">
    <property type="component" value="Unassembled WGS sequence"/>
</dbReference>
<organism evidence="3 4">
    <name type="scientific">Sistotremastrum niveocremeum HHB9708</name>
    <dbReference type="NCBI Taxonomy" id="1314777"/>
    <lineage>
        <taxon>Eukaryota</taxon>
        <taxon>Fungi</taxon>
        <taxon>Dikarya</taxon>
        <taxon>Basidiomycota</taxon>
        <taxon>Agaricomycotina</taxon>
        <taxon>Agaricomycetes</taxon>
        <taxon>Sistotremastrales</taxon>
        <taxon>Sistotremastraceae</taxon>
        <taxon>Sertulicium</taxon>
        <taxon>Sertulicium niveocremeum</taxon>
    </lineage>
</organism>
<name>A0A164NLW1_9AGAM</name>
<evidence type="ECO:0000256" key="2">
    <source>
        <dbReference type="SAM" id="Phobius"/>
    </source>
</evidence>
<sequence length="197" mass="22179">MVSSTARTEIVIGVSVVFGLLLAVCIFLGFTNRTRRRRLRSATRAVVYPHPLPRNVQYVPTYPPTFTYLYPNPPREQYRIVYPNPPVPVHRAWPHALTWPSSWHRQRRLPSLIAPPLPPIASTVGQGITPPPSALRSPVHDQPAYGYPPSPRSRSSRYSWSRGSRGDGYYCSIFGRAFGRIAIALRNALLLSHVVVM</sequence>
<keyword evidence="4" id="KW-1185">Reference proteome</keyword>
<accession>A0A164NLW1</accession>
<gene>
    <name evidence="3" type="ORF">SISNIDRAFT_460451</name>
</gene>
<evidence type="ECO:0000313" key="4">
    <source>
        <dbReference type="Proteomes" id="UP000076722"/>
    </source>
</evidence>
<evidence type="ECO:0000256" key="1">
    <source>
        <dbReference type="SAM" id="MobiDB-lite"/>
    </source>
</evidence>
<proteinExistence type="predicted"/>
<evidence type="ECO:0000313" key="3">
    <source>
        <dbReference type="EMBL" id="KZS87832.1"/>
    </source>
</evidence>
<keyword evidence="2" id="KW-0472">Membrane</keyword>
<keyword evidence="2" id="KW-0812">Transmembrane</keyword>
<reference evidence="3 4" key="1">
    <citation type="journal article" date="2016" name="Mol. Biol. Evol.">
        <title>Comparative Genomics of Early-Diverging Mushroom-Forming Fungi Provides Insights into the Origins of Lignocellulose Decay Capabilities.</title>
        <authorList>
            <person name="Nagy L.G."/>
            <person name="Riley R."/>
            <person name="Tritt A."/>
            <person name="Adam C."/>
            <person name="Daum C."/>
            <person name="Floudas D."/>
            <person name="Sun H."/>
            <person name="Yadav J.S."/>
            <person name="Pangilinan J."/>
            <person name="Larsson K.H."/>
            <person name="Matsuura K."/>
            <person name="Barry K."/>
            <person name="Labutti K."/>
            <person name="Kuo R."/>
            <person name="Ohm R.A."/>
            <person name="Bhattacharya S.S."/>
            <person name="Shirouzu T."/>
            <person name="Yoshinaga Y."/>
            <person name="Martin F.M."/>
            <person name="Grigoriev I.V."/>
            <person name="Hibbett D.S."/>
        </authorList>
    </citation>
    <scope>NUCLEOTIDE SEQUENCE [LARGE SCALE GENOMIC DNA]</scope>
    <source>
        <strain evidence="3 4">HHB9708</strain>
    </source>
</reference>
<feature type="transmembrane region" description="Helical" evidence="2">
    <location>
        <begin position="12"/>
        <end position="30"/>
    </location>
</feature>
<feature type="region of interest" description="Disordered" evidence="1">
    <location>
        <begin position="125"/>
        <end position="163"/>
    </location>
</feature>
<dbReference type="AlphaFoldDB" id="A0A164NLW1"/>
<protein>
    <submittedName>
        <fullName evidence="3">Uncharacterized protein</fullName>
    </submittedName>
</protein>
<feature type="compositionally biased region" description="Low complexity" evidence="1">
    <location>
        <begin position="152"/>
        <end position="163"/>
    </location>
</feature>
<dbReference type="EMBL" id="KV419443">
    <property type="protein sequence ID" value="KZS87832.1"/>
    <property type="molecule type" value="Genomic_DNA"/>
</dbReference>